<reference evidence="1 2" key="1">
    <citation type="submission" date="2009-11" db="EMBL/GenBank/DDBJ databases">
        <authorList>
            <person name="Weinstock G."/>
            <person name="Sodergren E."/>
            <person name="Clifton S."/>
            <person name="Fulton L."/>
            <person name="Fulton B."/>
            <person name="Courtney L."/>
            <person name="Fronick C."/>
            <person name="Harrison M."/>
            <person name="Strong C."/>
            <person name="Farmer C."/>
            <person name="Delahaunty K."/>
            <person name="Markovic C."/>
            <person name="Hall O."/>
            <person name="Minx P."/>
            <person name="Tomlinson C."/>
            <person name="Mitreva M."/>
            <person name="Nelson J."/>
            <person name="Hou S."/>
            <person name="Wollam A."/>
            <person name="Pepin K.H."/>
            <person name="Johnson M."/>
            <person name="Bhonagiri V."/>
            <person name="Nash W.E."/>
            <person name="Warren W."/>
            <person name="Chinwalla A."/>
            <person name="Mardis E.R."/>
            <person name="Wilson R.K."/>
        </authorList>
    </citation>
    <scope>NUCLEOTIDE SEQUENCE [LARGE SCALE GENOMIC DNA]</scope>
    <source>
        <strain evidence="1 2">F0302</strain>
    </source>
</reference>
<evidence type="ECO:0000313" key="2">
    <source>
        <dbReference type="Proteomes" id="UP000004079"/>
    </source>
</evidence>
<comment type="caution">
    <text evidence="1">The sequence shown here is derived from an EMBL/GenBank/DDBJ whole genome shotgun (WGS) entry which is preliminary data.</text>
</comment>
<name>D1QNY9_9BACT</name>
<gene>
    <name evidence="1" type="ORF">HMPREF0971_00658</name>
</gene>
<dbReference type="HOGENOM" id="CLU_3255880_0_0_10"/>
<dbReference type="Proteomes" id="UP000004079">
    <property type="component" value="Unassembled WGS sequence"/>
</dbReference>
<proteinExistence type="predicted"/>
<evidence type="ECO:0000313" key="1">
    <source>
        <dbReference type="EMBL" id="EFB32959.1"/>
    </source>
</evidence>
<sequence length="42" mass="4684">MASFKTTSTFMKVHRQIVVGHGSIERQEKKHYSGSTFNGCAP</sequence>
<organism evidence="1 2">
    <name type="scientific">Segatella oris F0302</name>
    <dbReference type="NCBI Taxonomy" id="649760"/>
    <lineage>
        <taxon>Bacteria</taxon>
        <taxon>Pseudomonadati</taxon>
        <taxon>Bacteroidota</taxon>
        <taxon>Bacteroidia</taxon>
        <taxon>Bacteroidales</taxon>
        <taxon>Prevotellaceae</taxon>
        <taxon>Segatella</taxon>
    </lineage>
</organism>
<protein>
    <submittedName>
        <fullName evidence="1">Uncharacterized protein</fullName>
    </submittedName>
</protein>
<accession>D1QNY9</accession>
<dbReference type="AlphaFoldDB" id="D1QNY9"/>
<dbReference type="EMBL" id="ACUZ02000006">
    <property type="protein sequence ID" value="EFB32959.1"/>
    <property type="molecule type" value="Genomic_DNA"/>
</dbReference>